<name>A0AAV8V1S8_9RHOD</name>
<dbReference type="EMBL" id="JAMWBK010000001">
    <property type="protein sequence ID" value="KAJ8908796.1"/>
    <property type="molecule type" value="Genomic_DNA"/>
</dbReference>
<dbReference type="Proteomes" id="UP001157974">
    <property type="component" value="Unassembled WGS sequence"/>
</dbReference>
<keyword evidence="2" id="KW-1185">Reference proteome</keyword>
<evidence type="ECO:0000313" key="2">
    <source>
        <dbReference type="Proteomes" id="UP001157974"/>
    </source>
</evidence>
<dbReference type="AlphaFoldDB" id="A0AAV8V1S8"/>
<sequence length="101" mass="11654">MQVAEGTRTGKYLMWMITLTSEKIEKKRQRFLPFDVRRWSFFESACKCFTFAVTQSVKSVTQWRISVSVAGRTCKNTKHRQASAIVHDVIQTEPSGSLYKS</sequence>
<protein>
    <submittedName>
        <fullName evidence="1">Uncharacterized protein</fullName>
    </submittedName>
</protein>
<accession>A0AAV8V1S8</accession>
<reference evidence="1 2" key="1">
    <citation type="journal article" date="2023" name="Nat. Commun.">
        <title>Origin of minicircular mitochondrial genomes in red algae.</title>
        <authorList>
            <person name="Lee Y."/>
            <person name="Cho C.H."/>
            <person name="Lee Y.M."/>
            <person name="Park S.I."/>
            <person name="Yang J.H."/>
            <person name="West J.A."/>
            <person name="Bhattacharya D."/>
            <person name="Yoon H.S."/>
        </authorList>
    </citation>
    <scope>NUCLEOTIDE SEQUENCE [LARGE SCALE GENOMIC DNA]</scope>
    <source>
        <strain evidence="1 2">CCMP1338</strain>
        <tissue evidence="1">Whole cell</tissue>
    </source>
</reference>
<proteinExistence type="predicted"/>
<comment type="caution">
    <text evidence="1">The sequence shown here is derived from an EMBL/GenBank/DDBJ whole genome shotgun (WGS) entry which is preliminary data.</text>
</comment>
<organism evidence="1 2">
    <name type="scientific">Rhodosorus marinus</name>
    <dbReference type="NCBI Taxonomy" id="101924"/>
    <lineage>
        <taxon>Eukaryota</taxon>
        <taxon>Rhodophyta</taxon>
        <taxon>Stylonematophyceae</taxon>
        <taxon>Stylonematales</taxon>
        <taxon>Stylonemataceae</taxon>
        <taxon>Rhodosorus</taxon>
    </lineage>
</organism>
<gene>
    <name evidence="1" type="ORF">NDN08_005500</name>
</gene>
<evidence type="ECO:0000313" key="1">
    <source>
        <dbReference type="EMBL" id="KAJ8908796.1"/>
    </source>
</evidence>